<dbReference type="Proteomes" id="UP000515163">
    <property type="component" value="Unplaced"/>
</dbReference>
<reference evidence="3" key="1">
    <citation type="submission" date="2025-08" db="UniProtKB">
        <authorList>
            <consortium name="RefSeq"/>
        </authorList>
    </citation>
    <scope>IDENTIFICATION</scope>
    <source>
        <tissue evidence="3">Tentacle</tissue>
    </source>
</reference>
<dbReference type="RefSeq" id="XP_031575093.1">
    <property type="nucleotide sequence ID" value="XM_031719233.1"/>
</dbReference>
<protein>
    <submittedName>
        <fullName evidence="3">Uncharacterized protein LOC116308751</fullName>
    </submittedName>
</protein>
<dbReference type="PANTHER" id="PTHR34488">
    <property type="entry name" value="SI:CH211-245H14.1-RELATED"/>
    <property type="match status" value="1"/>
</dbReference>
<proteinExistence type="predicted"/>
<keyword evidence="1" id="KW-1133">Transmembrane helix</keyword>
<keyword evidence="2" id="KW-1185">Reference proteome</keyword>
<organism evidence="2 3">
    <name type="scientific">Actinia tenebrosa</name>
    <name type="common">Australian red waratah sea anemone</name>
    <dbReference type="NCBI Taxonomy" id="6105"/>
    <lineage>
        <taxon>Eukaryota</taxon>
        <taxon>Metazoa</taxon>
        <taxon>Cnidaria</taxon>
        <taxon>Anthozoa</taxon>
        <taxon>Hexacorallia</taxon>
        <taxon>Actiniaria</taxon>
        <taxon>Actiniidae</taxon>
        <taxon>Actinia</taxon>
    </lineage>
</organism>
<dbReference type="KEGG" id="aten:116308751"/>
<keyword evidence="1" id="KW-0472">Membrane</keyword>
<name>A0A6P8JBS4_ACTTE</name>
<dbReference type="InParanoid" id="A0A6P8JBS4"/>
<dbReference type="PANTHER" id="PTHR34488:SF1">
    <property type="entry name" value="SI:CH211-245H14.1-RELATED"/>
    <property type="match status" value="1"/>
</dbReference>
<feature type="transmembrane region" description="Helical" evidence="1">
    <location>
        <begin position="50"/>
        <end position="70"/>
    </location>
</feature>
<keyword evidence="1" id="KW-0812">Transmembrane</keyword>
<accession>A0A6P8JBS4</accession>
<dbReference type="GeneID" id="116308751"/>
<dbReference type="AlphaFoldDB" id="A0A6P8JBS4"/>
<gene>
    <name evidence="3" type="primary">LOC116308751</name>
</gene>
<evidence type="ECO:0000313" key="3">
    <source>
        <dbReference type="RefSeq" id="XP_031575093.1"/>
    </source>
</evidence>
<evidence type="ECO:0000256" key="1">
    <source>
        <dbReference type="SAM" id="Phobius"/>
    </source>
</evidence>
<sequence>MNAIYTFLTTIRAKRRDEKPVQYLRHIPFHFGRYWFDYFNPSQFEDSWTVIWFSVSYGINPILGSLAWLSRKRKSELMIKGCDQLSTRYIEKDIIKTLKNDLDNDCFQLVERAWDQDLDNGQQPVIVFCSISSRIGTDIENAMRGVHGNSRVILVLLHSVLSSLLRGDLSDDEELLDPTMIDRMTGIAHFAFSDHEGLYDCHQNTVGYQKLLSLVTRLP</sequence>
<dbReference type="OrthoDB" id="8446971at2759"/>
<evidence type="ECO:0000313" key="2">
    <source>
        <dbReference type="Proteomes" id="UP000515163"/>
    </source>
</evidence>